<dbReference type="GO" id="GO:0071555">
    <property type="term" value="P:cell wall organization"/>
    <property type="evidence" value="ECO:0007669"/>
    <property type="project" value="TreeGrafter"/>
</dbReference>
<dbReference type="HOGENOM" id="CLU_009289_1_0_9"/>
<dbReference type="InterPro" id="IPR001460">
    <property type="entry name" value="PCN-bd_Tpept"/>
</dbReference>
<feature type="domain" description="Penicillin-binding protein transpeptidase" evidence="2">
    <location>
        <begin position="156"/>
        <end position="459"/>
    </location>
</feature>
<evidence type="ECO:0000256" key="1">
    <source>
        <dbReference type="SAM" id="Phobius"/>
    </source>
</evidence>
<dbReference type="OrthoDB" id="9766847at2"/>
<keyword evidence="1" id="KW-1133">Transmembrane helix</keyword>
<dbReference type="InterPro" id="IPR012338">
    <property type="entry name" value="Beta-lactam/transpept-like"/>
</dbReference>
<dbReference type="SUPFAM" id="SSF56601">
    <property type="entry name" value="beta-lactamase/transpeptidase-like"/>
    <property type="match status" value="1"/>
</dbReference>
<protein>
    <submittedName>
        <fullName evidence="4">Peptidoglycan glycosyltransferase</fullName>
        <ecNumber evidence="4">2.4.1.129</ecNumber>
    </submittedName>
</protein>
<dbReference type="AlphaFoldDB" id="M1ZFJ9"/>
<keyword evidence="4" id="KW-0328">Glycosyltransferase</keyword>
<organism evidence="4 5">
    <name type="scientific">[Clostridium] ultunense Esp</name>
    <dbReference type="NCBI Taxonomy" id="1288971"/>
    <lineage>
        <taxon>Bacteria</taxon>
        <taxon>Bacillati</taxon>
        <taxon>Bacillota</taxon>
        <taxon>Tissierellia</taxon>
        <taxon>Tissierellales</taxon>
        <taxon>Tepidimicrobiaceae</taxon>
        <taxon>Schnuerera</taxon>
    </lineage>
</organism>
<dbReference type="Gene3D" id="3.40.710.10">
    <property type="entry name" value="DD-peptidase/beta-lactamase superfamily"/>
    <property type="match status" value="1"/>
</dbReference>
<dbReference type="Gene3D" id="3.90.1310.10">
    <property type="entry name" value="Penicillin-binding protein 2a (Domain 2)"/>
    <property type="match status" value="1"/>
</dbReference>
<reference evidence="4 5" key="1">
    <citation type="submission" date="2016-11" db="EMBL/GenBank/DDBJ databases">
        <authorList>
            <person name="Manzoor S."/>
        </authorList>
    </citation>
    <scope>NUCLEOTIDE SEQUENCE [LARGE SCALE GENOMIC DNA]</scope>
    <source>
        <strain evidence="4">Clostridium ultunense strain Esp</strain>
    </source>
</reference>
<evidence type="ECO:0000313" key="5">
    <source>
        <dbReference type="Proteomes" id="UP000245423"/>
    </source>
</evidence>
<dbReference type="InterPro" id="IPR054120">
    <property type="entry name" value="PBPA_dimer"/>
</dbReference>
<dbReference type="Pfam" id="PF21922">
    <property type="entry name" value="PBP_dimer_2"/>
    <property type="match status" value="1"/>
</dbReference>
<feature type="domain" description="Penicillin binding protein A dimerisation" evidence="3">
    <location>
        <begin position="55"/>
        <end position="126"/>
    </location>
</feature>
<keyword evidence="5" id="KW-1185">Reference proteome</keyword>
<dbReference type="RefSeq" id="WP_005587388.1">
    <property type="nucleotide sequence ID" value="NZ_LT669839.1"/>
</dbReference>
<dbReference type="PANTHER" id="PTHR30627">
    <property type="entry name" value="PEPTIDOGLYCAN D,D-TRANSPEPTIDASE"/>
    <property type="match status" value="1"/>
</dbReference>
<dbReference type="GO" id="GO:0008658">
    <property type="term" value="F:penicillin binding"/>
    <property type="evidence" value="ECO:0007669"/>
    <property type="project" value="InterPro"/>
</dbReference>
<name>M1ZFJ9_9FIRM</name>
<dbReference type="GO" id="GO:0071972">
    <property type="term" value="F:peptidoglycan L,D-transpeptidase activity"/>
    <property type="evidence" value="ECO:0007669"/>
    <property type="project" value="TreeGrafter"/>
</dbReference>
<proteinExistence type="predicted"/>
<dbReference type="InterPro" id="IPR036138">
    <property type="entry name" value="PBP_dimer_sf"/>
</dbReference>
<sequence length="467" mass="51471">MDKELKRIITVLVGICILFVSLVAYLSYFQVFKAESIKMNSYNKRLWINEEKILRGSIIDRDGKILAYSEKEGETYKRIYNYGSLYSHIIGYSYREYGKVGLELEYNNALLNISDSTPLNELKNIVIPNTEGNTLKLTIDHHIQEYARNLLKGKKGSIVAMNPKTGEMYAMVSLPDFNPSALKENWSNIVEDENSPFLNRATSGLYTPGSTFKVITAVAAIEKTDLDREYECKGSTKIDGYVLKDYNSKAHGKLNLEEALVKSCNTYFAEKGVLIGKEKLGEVTERFMINKKIPFDLPTAKSTFPYKDNIGKTDIAAASIGQGKVLVTPLNMALVASSVANKGEMVKPILVKEIISPEGKVIRQSQPQTISRGADIFTANEVKNMMVEGVKRGTSKNASIKNIRVAGKTGTAENPSGKAHAWFIGFAPADDPQIAVAVVLEEEGSTGGQAAAPIARNIMIEAINTIK</sequence>
<dbReference type="EC" id="2.4.1.129" evidence="4"/>
<evidence type="ECO:0000259" key="2">
    <source>
        <dbReference type="Pfam" id="PF00905"/>
    </source>
</evidence>
<dbReference type="InterPro" id="IPR050515">
    <property type="entry name" value="Beta-lactam/transpept"/>
</dbReference>
<dbReference type="GO" id="GO:0005886">
    <property type="term" value="C:plasma membrane"/>
    <property type="evidence" value="ECO:0007669"/>
    <property type="project" value="TreeGrafter"/>
</dbReference>
<keyword evidence="1" id="KW-0472">Membrane</keyword>
<keyword evidence="1" id="KW-0812">Transmembrane</keyword>
<accession>M1ZFJ9</accession>
<dbReference type="GO" id="GO:0016757">
    <property type="term" value="F:glycosyltransferase activity"/>
    <property type="evidence" value="ECO:0007669"/>
    <property type="project" value="UniProtKB-KW"/>
</dbReference>
<gene>
    <name evidence="4" type="ORF">CUESP1_3155</name>
</gene>
<evidence type="ECO:0000259" key="3">
    <source>
        <dbReference type="Pfam" id="PF21922"/>
    </source>
</evidence>
<keyword evidence="4" id="KW-0808">Transferase</keyword>
<dbReference type="EMBL" id="LT669839">
    <property type="protein sequence ID" value="SHD78481.1"/>
    <property type="molecule type" value="Genomic_DNA"/>
</dbReference>
<dbReference type="Proteomes" id="UP000245423">
    <property type="component" value="Chromosome 1"/>
</dbReference>
<evidence type="ECO:0000313" key="4">
    <source>
        <dbReference type="EMBL" id="SHD78481.1"/>
    </source>
</evidence>
<dbReference type="SUPFAM" id="SSF56519">
    <property type="entry name" value="Penicillin binding protein dimerisation domain"/>
    <property type="match status" value="1"/>
</dbReference>
<feature type="transmembrane region" description="Helical" evidence="1">
    <location>
        <begin position="7"/>
        <end position="28"/>
    </location>
</feature>
<dbReference type="Pfam" id="PF00905">
    <property type="entry name" value="Transpeptidase"/>
    <property type="match status" value="1"/>
</dbReference>
<dbReference type="PANTHER" id="PTHR30627:SF24">
    <property type="entry name" value="PENICILLIN-BINDING PROTEIN 4B"/>
    <property type="match status" value="1"/>
</dbReference>